<dbReference type="InterPro" id="IPR050259">
    <property type="entry name" value="SDR"/>
</dbReference>
<evidence type="ECO:0000313" key="2">
    <source>
        <dbReference type="EMBL" id="MED7826896.1"/>
    </source>
</evidence>
<keyword evidence="3" id="KW-1185">Reference proteome</keyword>
<accession>A0ABU7FS13</accession>
<dbReference type="RefSeq" id="WP_329511286.1">
    <property type="nucleotide sequence ID" value="NZ_BAAAYZ010000080.1"/>
</dbReference>
<comment type="similarity">
    <text evidence="1">Belongs to the short-chain dehydrogenases/reductases (SDR) family.</text>
</comment>
<protein>
    <submittedName>
        <fullName evidence="2">SDR family oxidoreductase</fullName>
    </submittedName>
</protein>
<gene>
    <name evidence="2" type="ORF">VXC91_34410</name>
</gene>
<name>A0ABU7FS13_9ACTN</name>
<dbReference type="PRINTS" id="PR00081">
    <property type="entry name" value="GDHRDH"/>
</dbReference>
<dbReference type="PANTHER" id="PTHR42879">
    <property type="entry name" value="3-OXOACYL-(ACYL-CARRIER-PROTEIN) REDUCTASE"/>
    <property type="match status" value="1"/>
</dbReference>
<dbReference type="Gene3D" id="3.40.50.720">
    <property type="entry name" value="NAD(P)-binding Rossmann-like Domain"/>
    <property type="match status" value="2"/>
</dbReference>
<proteinExistence type="inferred from homology"/>
<evidence type="ECO:0000256" key="1">
    <source>
        <dbReference type="ARBA" id="ARBA00006484"/>
    </source>
</evidence>
<dbReference type="PANTHER" id="PTHR42879:SF2">
    <property type="entry name" value="3-OXOACYL-[ACYL-CARRIER-PROTEIN] REDUCTASE FABG"/>
    <property type="match status" value="1"/>
</dbReference>
<dbReference type="EMBL" id="JAYWVC010000188">
    <property type="protein sequence ID" value="MED7826896.1"/>
    <property type="molecule type" value="Genomic_DNA"/>
</dbReference>
<reference evidence="2" key="1">
    <citation type="submission" date="2024-01" db="EMBL/GenBank/DDBJ databases">
        <title>First draft genome sequence data of TA4-1, the type strain of Gram-positive actinobacterium Streptomyces chiangmaiensis.</title>
        <authorList>
            <person name="Yasawong M."/>
            <person name="Nantapong N."/>
        </authorList>
    </citation>
    <scope>NUCLEOTIDE SEQUENCE</scope>
    <source>
        <strain evidence="2">TA4-1</strain>
    </source>
</reference>
<dbReference type="InterPro" id="IPR036291">
    <property type="entry name" value="NAD(P)-bd_dom_sf"/>
</dbReference>
<sequence length="137" mass="13770">MGNLEGRTAIVSGAGRGIGRAIAVKLAGEGARVVGLTRTLAKEWGRYAVNVNAVAFGLIRTRLTEAAAAEGGAAIEVQGRAIKVGISDEYFAAAEGSIPLGRAGTVEEAAGAVYLLCTPESDYISGQVVVCGGGFTG</sequence>
<dbReference type="SUPFAM" id="SSF51735">
    <property type="entry name" value="NAD(P)-binding Rossmann-fold domains"/>
    <property type="match status" value="2"/>
</dbReference>
<dbReference type="InterPro" id="IPR002347">
    <property type="entry name" value="SDR_fam"/>
</dbReference>
<organism evidence="2 3">
    <name type="scientific">Streptomyces chiangmaiensis</name>
    <dbReference type="NCBI Taxonomy" id="766497"/>
    <lineage>
        <taxon>Bacteria</taxon>
        <taxon>Bacillati</taxon>
        <taxon>Actinomycetota</taxon>
        <taxon>Actinomycetes</taxon>
        <taxon>Kitasatosporales</taxon>
        <taxon>Streptomycetaceae</taxon>
        <taxon>Streptomyces</taxon>
    </lineage>
</organism>
<dbReference type="Pfam" id="PF13561">
    <property type="entry name" value="adh_short_C2"/>
    <property type="match status" value="1"/>
</dbReference>
<dbReference type="Proteomes" id="UP001333996">
    <property type="component" value="Unassembled WGS sequence"/>
</dbReference>
<evidence type="ECO:0000313" key="3">
    <source>
        <dbReference type="Proteomes" id="UP001333996"/>
    </source>
</evidence>
<comment type="caution">
    <text evidence="2">The sequence shown here is derived from an EMBL/GenBank/DDBJ whole genome shotgun (WGS) entry which is preliminary data.</text>
</comment>